<gene>
    <name evidence="1" type="ORF">IEI95_016115</name>
</gene>
<organism evidence="1 2">
    <name type="scientific">Agrobacterium vitis</name>
    <name type="common">Rhizobium vitis</name>
    <dbReference type="NCBI Taxonomy" id="373"/>
    <lineage>
        <taxon>Bacteria</taxon>
        <taxon>Pseudomonadati</taxon>
        <taxon>Pseudomonadota</taxon>
        <taxon>Alphaproteobacteria</taxon>
        <taxon>Hyphomicrobiales</taxon>
        <taxon>Rhizobiaceae</taxon>
        <taxon>Rhizobium/Agrobacterium group</taxon>
        <taxon>Agrobacterium</taxon>
    </lineage>
</organism>
<comment type="caution">
    <text evidence="1">The sequence shown here is derived from an EMBL/GenBank/DDBJ whole genome shotgun (WGS) entry which is preliminary data.</text>
</comment>
<dbReference type="AlphaFoldDB" id="A0AAE2UVG3"/>
<evidence type="ECO:0000313" key="2">
    <source>
        <dbReference type="Proteomes" id="UP000655037"/>
    </source>
</evidence>
<dbReference type="SUPFAM" id="SSF53335">
    <property type="entry name" value="S-adenosyl-L-methionine-dependent methyltransferases"/>
    <property type="match status" value="1"/>
</dbReference>
<proteinExistence type="predicted"/>
<dbReference type="Gene3D" id="3.40.50.150">
    <property type="entry name" value="Vaccinia Virus protein VP39"/>
    <property type="match status" value="1"/>
</dbReference>
<dbReference type="InterPro" id="IPR029063">
    <property type="entry name" value="SAM-dependent_MTases_sf"/>
</dbReference>
<reference evidence="1" key="1">
    <citation type="submission" date="2020-11" db="EMBL/GenBank/DDBJ databases">
        <title>Agrobacterium vitis strain K377 genome.</title>
        <authorList>
            <person name="Xi H."/>
        </authorList>
    </citation>
    <scope>NUCLEOTIDE SEQUENCE</scope>
    <source>
        <strain evidence="1">K377</strain>
    </source>
</reference>
<dbReference type="Proteomes" id="UP000655037">
    <property type="component" value="Unassembled WGS sequence"/>
</dbReference>
<evidence type="ECO:0000313" key="1">
    <source>
        <dbReference type="EMBL" id="MBF2715745.1"/>
    </source>
</evidence>
<accession>A0AAE2UVG3</accession>
<name>A0AAE2UVG3_AGRVI</name>
<evidence type="ECO:0008006" key="3">
    <source>
        <dbReference type="Google" id="ProtNLM"/>
    </source>
</evidence>
<sequence length="274" mass="30780">MNLSRLIKTGLTLNDAEAPDPVAAVDAVVEPPPLLTRSDITAAAKSERLVMEIGPFNSPVAIGENARYCDIMTTDELRQRAIKIGIDPNTVPAIHYHREPGILENFPEKFSAVVSCHCIEHQPDLIHHFQQVAATLEDDGRYYLIVPDKRYCFDHSIPVSTSDDIVMAKGATRHPLIKVIEHRAITTHNNPIRHWNGDHFDNDWHETQPKRALAAIAEYQAADGGYVDVHRWQFTPNSLGQIINELQTEIPFSVEQINETPRGIFEFVAVLKKS</sequence>
<protein>
    <recommendedName>
        <fullName evidence="3">Methyltransferase domain-containing protein</fullName>
    </recommendedName>
</protein>
<dbReference type="EMBL" id="JACXXJ020000005">
    <property type="protein sequence ID" value="MBF2715745.1"/>
    <property type="molecule type" value="Genomic_DNA"/>
</dbReference>
<dbReference type="RefSeq" id="WP_194416754.1">
    <property type="nucleotide sequence ID" value="NZ_JACXXJ020000005.1"/>
</dbReference>
<dbReference type="Pfam" id="PF13489">
    <property type="entry name" value="Methyltransf_23"/>
    <property type="match status" value="1"/>
</dbReference>